<evidence type="ECO:0000313" key="1">
    <source>
        <dbReference type="EMBL" id="BDD00466.1"/>
    </source>
</evidence>
<accession>A0ABM7VHM1</accession>
<reference evidence="1 2" key="1">
    <citation type="submission" date="2021-12" db="EMBL/GenBank/DDBJ databases">
        <title>Genome sequencing of bacteria with rrn-lacking chromosome and rrn-plasmid.</title>
        <authorList>
            <person name="Anda M."/>
            <person name="Iwasaki W."/>
        </authorList>
    </citation>
    <scope>NUCLEOTIDE SEQUENCE [LARGE SCALE GENOMIC DNA]</scope>
    <source>
        <strain evidence="1 2">NBRC 101262</strain>
        <plasmid evidence="1 2">pPP1</plasmid>
    </source>
</reference>
<organism evidence="1 2">
    <name type="scientific">Persicobacter psychrovividus</name>
    <dbReference type="NCBI Taxonomy" id="387638"/>
    <lineage>
        <taxon>Bacteria</taxon>
        <taxon>Pseudomonadati</taxon>
        <taxon>Bacteroidota</taxon>
        <taxon>Cytophagia</taxon>
        <taxon>Cytophagales</taxon>
        <taxon>Persicobacteraceae</taxon>
        <taxon>Persicobacter</taxon>
    </lineage>
</organism>
<keyword evidence="2" id="KW-1185">Reference proteome</keyword>
<sequence>MTVIPLNTAMKLYDKGIFKVQECQYAYVETWKEQFYQNGVLKGYANDWELRSRGRHENELQIPAPMISELYEYLTARCYHVDLAFTQDTPHLKTNDGLTFHGVESVAAKLTELILTVPQYLQKTDEKERYNIEQQMNNTENIRAYN</sequence>
<dbReference type="Proteomes" id="UP001354989">
    <property type="component" value="Plasmid pPP1"/>
</dbReference>
<name>A0ABM7VHM1_9BACT</name>
<dbReference type="RefSeq" id="WP_332921488.1">
    <property type="nucleotide sequence ID" value="NZ_AP025293.1"/>
</dbReference>
<geneLocation type="plasmid" evidence="1 2">
    <name>pPP1</name>
</geneLocation>
<proteinExistence type="predicted"/>
<protein>
    <submittedName>
        <fullName evidence="1">Uncharacterized protein</fullName>
    </submittedName>
</protein>
<gene>
    <name evidence="1" type="ORF">PEPS_27460</name>
</gene>
<dbReference type="EMBL" id="AP025293">
    <property type="protein sequence ID" value="BDD00466.1"/>
    <property type="molecule type" value="Genomic_DNA"/>
</dbReference>
<evidence type="ECO:0000313" key="2">
    <source>
        <dbReference type="Proteomes" id="UP001354989"/>
    </source>
</evidence>
<keyword evidence="1" id="KW-0614">Plasmid</keyword>